<dbReference type="HOGENOM" id="CLU_007383_18_0_3"/>
<comment type="catalytic activity">
    <reaction evidence="5">
        <text>GDP-beta-L-fucose + NADP(+) = GDP-4-dehydro-alpha-D-rhamnose + NADPH + H(+)</text>
        <dbReference type="Rhea" id="RHEA:18885"/>
        <dbReference type="ChEBI" id="CHEBI:15378"/>
        <dbReference type="ChEBI" id="CHEBI:57273"/>
        <dbReference type="ChEBI" id="CHEBI:57783"/>
        <dbReference type="ChEBI" id="CHEBI:57964"/>
        <dbReference type="ChEBI" id="CHEBI:58349"/>
        <dbReference type="EC" id="1.1.1.271"/>
    </reaction>
</comment>
<proteinExistence type="inferred from homology"/>
<dbReference type="InterPro" id="IPR036291">
    <property type="entry name" value="NAD(P)-bd_dom_sf"/>
</dbReference>
<feature type="binding site" evidence="5">
    <location>
        <position position="217"/>
    </location>
    <ligand>
        <name>substrate</name>
    </ligand>
</feature>
<dbReference type="EMBL" id="CP000576">
    <property type="protein sequence ID" value="ABO18068.1"/>
    <property type="molecule type" value="Genomic_DNA"/>
</dbReference>
<dbReference type="CDD" id="cd05239">
    <property type="entry name" value="GDP_FS_SDR_e"/>
    <property type="match status" value="1"/>
</dbReference>
<feature type="binding site" evidence="5">
    <location>
        <begin position="120"/>
        <end position="123"/>
    </location>
    <ligand>
        <name>NADP(+)</name>
        <dbReference type="ChEBI" id="CHEBI:58349"/>
    </ligand>
</feature>
<feature type="binding site" evidence="5">
    <location>
        <position position="194"/>
    </location>
    <ligand>
        <name>NADP(+)</name>
        <dbReference type="ChEBI" id="CHEBI:58349"/>
    </ligand>
</feature>
<evidence type="ECO:0000313" key="8">
    <source>
        <dbReference type="Proteomes" id="UP000001430"/>
    </source>
</evidence>
<sequence>MNKKMKKLISKEDSFFVAGHNGMVGSAVIRSLKKKGYCSEKYSGKLFTADKKDVDLRDFKNVLKWFKKNKPRIVILAAAKVGGILANQNYPFDFISDNLRIQQNVIESAWETGCKRFMFLGSSCIYPKNSKTPIKEEELLKSKLEKTNEPYAIAKIAGIKLCEALRKQHGFDAISLMPTNLYGTNDNYDLQNSHVLPALVRKFFEAKMKRKTYITCWGTGNPTREFLHVDDLADAIIHCLEFWDPNHSDAPKNYAGEKLNYLNVGSGFEISIKDLAHEIANCINYKGKIIWDSEMPDGTFRKNLDCSRIKSLGWESKISLKNGLRMTIEEFRRNFKN</sequence>
<dbReference type="STRING" id="167546.P9301_14451"/>
<dbReference type="PANTHER" id="PTHR43238">
    <property type="entry name" value="GDP-L-FUCOSE SYNTHASE"/>
    <property type="match status" value="1"/>
</dbReference>
<feature type="domain" description="NAD-dependent epimerase/dehydratase" evidence="6">
    <location>
        <begin position="16"/>
        <end position="242"/>
    </location>
</feature>
<dbReference type="Gene3D" id="3.90.25.10">
    <property type="entry name" value="UDP-galactose 4-epimerase, domain 1"/>
    <property type="match status" value="1"/>
</dbReference>
<keyword evidence="4 5" id="KW-0413">Isomerase</keyword>
<keyword evidence="5" id="KW-0511">Multifunctional enzyme</keyword>
<keyword evidence="8" id="KW-1185">Reference proteome</keyword>
<feature type="binding site" evidence="5">
    <location>
        <position position="224"/>
    </location>
    <ligand>
        <name>substrate</name>
    </ligand>
</feature>
<evidence type="ECO:0000256" key="3">
    <source>
        <dbReference type="ARBA" id="ARBA00023002"/>
    </source>
</evidence>
<dbReference type="EC" id="1.1.1.271" evidence="5"/>
<keyword evidence="2 5" id="KW-0521">NADP</keyword>
<dbReference type="KEGG" id="pmg:P9301_14451"/>
<dbReference type="InterPro" id="IPR028614">
    <property type="entry name" value="GDP_fucose/colitose_synth"/>
</dbReference>
<dbReference type="GO" id="GO:0016853">
    <property type="term" value="F:isomerase activity"/>
    <property type="evidence" value="ECO:0007669"/>
    <property type="project" value="UniProtKB-KW"/>
</dbReference>
<protein>
    <recommendedName>
        <fullName evidence="5">GDP-L-fucose synthase</fullName>
        <ecNumber evidence="5">1.1.1.271</ecNumber>
    </recommendedName>
    <alternativeName>
        <fullName evidence="5">GDP-4-keto-6-deoxy-D-mannose-3,5-epimerase-4-reductase</fullName>
    </alternativeName>
</protein>
<dbReference type="PANTHER" id="PTHR43238:SF1">
    <property type="entry name" value="GDP-L-FUCOSE SYNTHASE"/>
    <property type="match status" value="1"/>
</dbReference>
<evidence type="ECO:0000259" key="6">
    <source>
        <dbReference type="Pfam" id="PF01370"/>
    </source>
</evidence>
<feature type="binding site" evidence="5">
    <location>
        <position position="155"/>
    </location>
    <ligand>
        <name>NADP(+)</name>
        <dbReference type="ChEBI" id="CHEBI:58349"/>
    </ligand>
</feature>
<dbReference type="UniPathway" id="UPA00128">
    <property type="reaction ID" value="UER00191"/>
</dbReference>
<dbReference type="Pfam" id="PF01370">
    <property type="entry name" value="Epimerase"/>
    <property type="match status" value="1"/>
</dbReference>
<evidence type="ECO:0000256" key="5">
    <source>
        <dbReference type="HAMAP-Rule" id="MF_00956"/>
    </source>
</evidence>
<feature type="binding site" evidence="5">
    <location>
        <position position="202"/>
    </location>
    <ligand>
        <name>substrate</name>
    </ligand>
</feature>
<feature type="site" description="Important for catalytic activity" evidence="5">
    <location>
        <position position="122"/>
    </location>
</feature>
<dbReference type="Proteomes" id="UP000001430">
    <property type="component" value="Chromosome"/>
</dbReference>
<reference evidence="7 8" key="1">
    <citation type="journal article" date="2007" name="PLoS Genet.">
        <title>Patterns and implications of gene gain and loss in the evolution of Prochlorococcus.</title>
        <authorList>
            <person name="Kettler G.C."/>
            <person name="Martiny A.C."/>
            <person name="Huang K."/>
            <person name="Zucker J."/>
            <person name="Coleman M.L."/>
            <person name="Rodrigue S."/>
            <person name="Chen F."/>
            <person name="Lapidus A."/>
            <person name="Ferriera S."/>
            <person name="Johnson J."/>
            <person name="Steglich C."/>
            <person name="Church G.M."/>
            <person name="Richardson P."/>
            <person name="Chisholm S.W."/>
        </authorList>
    </citation>
    <scope>NUCLEOTIDE SEQUENCE [LARGE SCALE GENOMIC DNA]</scope>
    <source>
        <strain evidence="7 8">MIT 9301</strain>
    </source>
</reference>
<dbReference type="SUPFAM" id="SSF51735">
    <property type="entry name" value="NAD(P)-binding Rossmann-fold domains"/>
    <property type="match status" value="1"/>
</dbReference>
<name>A3PE93_PROM0</name>
<evidence type="ECO:0000256" key="2">
    <source>
        <dbReference type="ARBA" id="ARBA00022857"/>
    </source>
</evidence>
<keyword evidence="3 5" id="KW-0560">Oxidoreductase</keyword>
<evidence type="ECO:0000256" key="1">
    <source>
        <dbReference type="ARBA" id="ARBA00005959"/>
    </source>
</evidence>
<evidence type="ECO:0000313" key="7">
    <source>
        <dbReference type="EMBL" id="ABO18068.1"/>
    </source>
</evidence>
<dbReference type="AlphaFoldDB" id="A3PE93"/>
<feature type="active site" description="Proton donor/acceptor" evidence="5">
    <location>
        <position position="151"/>
    </location>
</feature>
<dbReference type="InterPro" id="IPR001509">
    <property type="entry name" value="Epimerase_deHydtase"/>
</dbReference>
<feature type="binding site" evidence="5">
    <location>
        <begin position="19"/>
        <end position="25"/>
    </location>
    <ligand>
        <name>NADP(+)</name>
        <dbReference type="ChEBI" id="CHEBI:58349"/>
    </ligand>
</feature>
<dbReference type="HAMAP" id="MF_00956">
    <property type="entry name" value="GDP_fucose_synth"/>
    <property type="match status" value="1"/>
</dbReference>
<feature type="binding site" evidence="5">
    <location>
        <position position="297"/>
    </location>
    <ligand>
        <name>substrate</name>
    </ligand>
</feature>
<comment type="similarity">
    <text evidence="1 5">Belongs to the NAD(P)-dependent epimerase/dehydratase family. Fucose synthase subfamily.</text>
</comment>
<comment type="pathway">
    <text evidence="5">Nucleotide-sugar biosynthesis; GDP-L-fucose biosynthesis via de novo pathway; GDP-L-fucose from GDP-alpha-D-mannose: step 2/2.</text>
</comment>
<evidence type="ECO:0000256" key="4">
    <source>
        <dbReference type="ARBA" id="ARBA00023235"/>
    </source>
</evidence>
<dbReference type="eggNOG" id="COG0451">
    <property type="taxonomic scope" value="Bacteria"/>
</dbReference>
<accession>A3PE93</accession>
<organism evidence="7 8">
    <name type="scientific">Prochlorococcus marinus (strain MIT 9301)</name>
    <dbReference type="NCBI Taxonomy" id="167546"/>
    <lineage>
        <taxon>Bacteria</taxon>
        <taxon>Bacillati</taxon>
        <taxon>Cyanobacteriota</taxon>
        <taxon>Cyanophyceae</taxon>
        <taxon>Synechococcales</taxon>
        <taxon>Prochlorococcaceae</taxon>
        <taxon>Prochlorococcus</taxon>
    </lineage>
</organism>
<dbReference type="GO" id="GO:0042351">
    <property type="term" value="P:'de novo' GDP-L-fucose biosynthetic process"/>
    <property type="evidence" value="ECO:0007669"/>
    <property type="project" value="UniProtKB-UniRule"/>
</dbReference>
<comment type="function">
    <text evidence="5">Catalyzes the two-step NADP-dependent conversion of GDP-4-dehydro-6-deoxy-D-mannose to GDP-fucose, involving an epimerase and a reductase reaction.</text>
</comment>
<dbReference type="GO" id="GO:0050577">
    <property type="term" value="F:GDP-L-fucose synthase activity"/>
    <property type="evidence" value="ECO:0007669"/>
    <property type="project" value="UniProtKB-UniRule"/>
</dbReference>
<feature type="site" description="Important for catalytic activity" evidence="5">
    <location>
        <position position="124"/>
    </location>
</feature>
<feature type="binding site" evidence="5">
    <location>
        <begin position="178"/>
        <end position="181"/>
    </location>
    <ligand>
        <name>NADP(+)</name>
        <dbReference type="ChEBI" id="CHEBI:58349"/>
    </ligand>
</feature>
<gene>
    <name evidence="5" type="primary">fcl</name>
    <name evidence="7" type="ordered locus">P9301_14451</name>
</gene>
<dbReference type="GO" id="GO:0070401">
    <property type="term" value="F:NADP+ binding"/>
    <property type="evidence" value="ECO:0007669"/>
    <property type="project" value="UniProtKB-UniRule"/>
</dbReference>
<dbReference type="Gene3D" id="3.40.50.720">
    <property type="entry name" value="NAD(P)-binding Rossmann-like Domain"/>
    <property type="match status" value="1"/>
</dbReference>